<reference evidence="6" key="1">
    <citation type="submission" date="2021-01" db="EMBL/GenBank/DDBJ databases">
        <title>Marivirga sp. nov., isolated from intertidal surface sediments.</title>
        <authorList>
            <person name="Zhang M."/>
        </authorList>
    </citation>
    <scope>NUCLEOTIDE SEQUENCE</scope>
    <source>
        <strain evidence="6">SM1354</strain>
    </source>
</reference>
<dbReference type="Proteomes" id="UP000642920">
    <property type="component" value="Unassembled WGS sequence"/>
</dbReference>
<evidence type="ECO:0000259" key="5">
    <source>
        <dbReference type="PROSITE" id="PS01124"/>
    </source>
</evidence>
<feature type="transmembrane region" description="Helical" evidence="4">
    <location>
        <begin position="212"/>
        <end position="230"/>
    </location>
</feature>
<keyword evidence="7" id="KW-1185">Reference proteome</keyword>
<keyword evidence="3" id="KW-0804">Transcription</keyword>
<dbReference type="SUPFAM" id="SSF46689">
    <property type="entry name" value="Homeodomain-like"/>
    <property type="match status" value="1"/>
</dbReference>
<keyword evidence="4" id="KW-1133">Transmembrane helix</keyword>
<dbReference type="SMART" id="SM00342">
    <property type="entry name" value="HTH_ARAC"/>
    <property type="match status" value="1"/>
</dbReference>
<feature type="transmembrane region" description="Helical" evidence="4">
    <location>
        <begin position="6"/>
        <end position="24"/>
    </location>
</feature>
<feature type="transmembrane region" description="Helical" evidence="4">
    <location>
        <begin position="179"/>
        <end position="200"/>
    </location>
</feature>
<sequence length="377" mass="44409">MSLYTTPLQLGYFFSLLLWLLFLIRGYREQRNSDSFLGWIMFILAMELQDYTFGFAGINFLWNEMNGFPRSVGLLFGPVVYFYFKSQVNRSFKLKKHHFWHFAPYLIYISYDLFFFLQGPEGVQQKIGSTHNLILSYVYHFAVWGSYVFYLTKCLNIYKAYRKWSLSQFSNEDLISFRWFRNFIYAMIFWLVCREIMGVLDGIYQLDFYQDWWWNLALVAVVFYIGLTGYSQAQPAKISFETDVSQEAMLAKNEPINTSSQTSSLDKSELAHTLQKLMQSDRLYLQADLSLQELAQHLDVNTVHLSATINHVLHKNFNDYINELRIEEFIKLFKSDKGRQFTMLSIALDSGFNSKATFNRAFKKIKGCSPKEYLSKS</sequence>
<dbReference type="Gene3D" id="1.10.10.60">
    <property type="entry name" value="Homeodomain-like"/>
    <property type="match status" value="2"/>
</dbReference>
<evidence type="ECO:0000256" key="4">
    <source>
        <dbReference type="SAM" id="Phobius"/>
    </source>
</evidence>
<keyword evidence="1" id="KW-0805">Transcription regulation</keyword>
<dbReference type="AlphaFoldDB" id="A0A937ALI7"/>
<evidence type="ECO:0000313" key="6">
    <source>
        <dbReference type="EMBL" id="MBL0764907.1"/>
    </source>
</evidence>
<dbReference type="InterPro" id="IPR009057">
    <property type="entry name" value="Homeodomain-like_sf"/>
</dbReference>
<accession>A0A937ALI7</accession>
<dbReference type="EMBL" id="JAERQG010000001">
    <property type="protein sequence ID" value="MBL0764907.1"/>
    <property type="molecule type" value="Genomic_DNA"/>
</dbReference>
<organism evidence="6 7">
    <name type="scientific">Marivirga atlantica</name>
    <dbReference type="NCBI Taxonomy" id="1548457"/>
    <lineage>
        <taxon>Bacteria</taxon>
        <taxon>Pseudomonadati</taxon>
        <taxon>Bacteroidota</taxon>
        <taxon>Cytophagia</taxon>
        <taxon>Cytophagales</taxon>
        <taxon>Marivirgaceae</taxon>
        <taxon>Marivirga</taxon>
    </lineage>
</organism>
<feature type="transmembrane region" description="Helical" evidence="4">
    <location>
        <begin position="137"/>
        <end position="158"/>
    </location>
</feature>
<dbReference type="PANTHER" id="PTHR43280:SF29">
    <property type="entry name" value="ARAC-FAMILY TRANSCRIPTIONAL REGULATOR"/>
    <property type="match status" value="1"/>
</dbReference>
<feature type="transmembrane region" description="Helical" evidence="4">
    <location>
        <begin position="68"/>
        <end position="86"/>
    </location>
</feature>
<dbReference type="PROSITE" id="PS01124">
    <property type="entry name" value="HTH_ARAC_FAMILY_2"/>
    <property type="match status" value="1"/>
</dbReference>
<keyword evidence="2" id="KW-0238">DNA-binding</keyword>
<keyword evidence="4" id="KW-0812">Transmembrane</keyword>
<dbReference type="GO" id="GO:0043565">
    <property type="term" value="F:sequence-specific DNA binding"/>
    <property type="evidence" value="ECO:0007669"/>
    <property type="project" value="InterPro"/>
</dbReference>
<evidence type="ECO:0000256" key="1">
    <source>
        <dbReference type="ARBA" id="ARBA00023015"/>
    </source>
</evidence>
<dbReference type="RefSeq" id="WP_201918923.1">
    <property type="nucleotide sequence ID" value="NZ_JAERQG010000001.1"/>
</dbReference>
<dbReference type="GO" id="GO:0003700">
    <property type="term" value="F:DNA-binding transcription factor activity"/>
    <property type="evidence" value="ECO:0007669"/>
    <property type="project" value="InterPro"/>
</dbReference>
<dbReference type="InterPro" id="IPR018060">
    <property type="entry name" value="HTH_AraC"/>
</dbReference>
<dbReference type="Pfam" id="PF12833">
    <property type="entry name" value="HTH_18"/>
    <property type="match status" value="1"/>
</dbReference>
<feature type="transmembrane region" description="Helical" evidence="4">
    <location>
        <begin position="36"/>
        <end position="62"/>
    </location>
</feature>
<gene>
    <name evidence="6" type="ORF">JKP34_06570</name>
</gene>
<proteinExistence type="predicted"/>
<dbReference type="PANTHER" id="PTHR43280">
    <property type="entry name" value="ARAC-FAMILY TRANSCRIPTIONAL REGULATOR"/>
    <property type="match status" value="1"/>
</dbReference>
<name>A0A937ALI7_9BACT</name>
<feature type="transmembrane region" description="Helical" evidence="4">
    <location>
        <begin position="98"/>
        <end position="117"/>
    </location>
</feature>
<evidence type="ECO:0000313" key="7">
    <source>
        <dbReference type="Proteomes" id="UP000642920"/>
    </source>
</evidence>
<feature type="domain" description="HTH araC/xylS-type" evidence="5">
    <location>
        <begin position="275"/>
        <end position="376"/>
    </location>
</feature>
<keyword evidence="4" id="KW-0472">Membrane</keyword>
<comment type="caution">
    <text evidence="6">The sequence shown here is derived from an EMBL/GenBank/DDBJ whole genome shotgun (WGS) entry which is preliminary data.</text>
</comment>
<evidence type="ECO:0000256" key="3">
    <source>
        <dbReference type="ARBA" id="ARBA00023163"/>
    </source>
</evidence>
<protein>
    <submittedName>
        <fullName evidence="6">AraC family transcriptional regulator</fullName>
    </submittedName>
</protein>
<evidence type="ECO:0000256" key="2">
    <source>
        <dbReference type="ARBA" id="ARBA00023125"/>
    </source>
</evidence>